<feature type="compositionally biased region" description="Basic and acidic residues" evidence="1">
    <location>
        <begin position="2285"/>
        <end position="2304"/>
    </location>
</feature>
<feature type="region of interest" description="Disordered" evidence="1">
    <location>
        <begin position="2424"/>
        <end position="2526"/>
    </location>
</feature>
<dbReference type="InterPro" id="IPR052957">
    <property type="entry name" value="Auxin_embryo_med"/>
</dbReference>
<evidence type="ECO:0000259" key="3">
    <source>
        <dbReference type="Pfam" id="PF25794"/>
    </source>
</evidence>
<organism evidence="4 5">
    <name type="scientific">Mytilus edulis</name>
    <name type="common">Blue mussel</name>
    <dbReference type="NCBI Taxonomy" id="6550"/>
    <lineage>
        <taxon>Eukaryota</taxon>
        <taxon>Metazoa</taxon>
        <taxon>Spiralia</taxon>
        <taxon>Lophotrochozoa</taxon>
        <taxon>Mollusca</taxon>
        <taxon>Bivalvia</taxon>
        <taxon>Autobranchia</taxon>
        <taxon>Pteriomorphia</taxon>
        <taxon>Mytilida</taxon>
        <taxon>Mytiloidea</taxon>
        <taxon>Mytilidae</taxon>
        <taxon>Mytilinae</taxon>
        <taxon>Mytilus</taxon>
    </lineage>
</organism>
<feature type="domain" description="Protein NO VEIN C-terminal" evidence="2">
    <location>
        <begin position="2574"/>
        <end position="2669"/>
    </location>
</feature>
<sequence>MRRMNRYQRPTTEQVENCAQECIEIIAESNSYVSQERIEKLLLQRFHVRNLMEIGPRFIDQIGCVHEHNRIMAKINAYVQAFLKVRTICTLHELKDCLKEYAPGKSDFNKLNLGPLQRLPIIYQMFKFPTDIEEIPEITTLDVLEHLRNYLTKKQKWTDRIDLQDFMEYLVDQYDAEDAFQLGVRIRSLVLGVQVLKTAQRHTGQTRRMVTEGFKDQLQKDIESVLQKFRMTVMHTTTDGTWEVRNHYMRLSPEMAIKEIFQKFHLIMSIDEPSTDSTKPDKKSKQERKRQLKIKNAVSTFLDTVKDDVMARTLFHLAICVSNSVLEESALEILAPNDEEESVVEIVAEEERVKPSKATVLNLLKKYLDRCLQHGTLNLSLLDKIEEKITEECSFPSFAELGYGRFLHFTLQEAKGALEEIGGTSVGSGTGSSDTDSGYKPSHTDVLSFIHQCIQCGKDLEEDINAALCNQFNVKETKHLGYGKITNLMTASKKPGQHQYQEHSLVFEVAMGTDVRKSQETKIGMLGHQTREAALACLHNCPLLEDMEIWSHWSLVFEPELGKLKDFIQKYGGTNTLPVDGGKKLFTYHIAALETTPGVLLKLTSQTSTELFEEALMQKNPRNVCGQLMSLIVANKGMKNSPLALIANQMKSQLFTMHAADTNDSLPGAPQSDNRTDAAVQFVLACLVNLPVKTCVSLANQIFLEPLGQVVGSSKSKFLLLSACQTADDSNRLQELGCMLGIGEWTSHIQQKCQIKMTDVEIIPEEEAEMIVLDDNDGEESDDDSDVASIASLSSILSDGEDDDVQIVSMEKASVVKKETKQEIEEKEDSVVVELSTGDEDTQTEPDIEDAEFKIVDEVDDEDNKTLTSETKETEEEKDKTAAVETDDSDMEIITEEEAQAQQSNACEKVVNTIRKEEFGIGIELNEDGQRLKRVQDERLGRSLDRLSKDLYSKDTHFVLELIQNADDNDYPEFLARNGQMASVKFVMQTDGVIALNNESGFVEKNIRALCDVGRSTKGKHKFGYIGQKGIGFKSVFRVTDKPEVHSNGYHICFDVLSGPMGYILPHWVEDKWETGESWTTKIVLPLKEEMKIHMRSLAARFNDIHPSLLLFLHRLREITIDNKVENSSQVMRRNDIGNGVVEIEHNNGTDRWLVVKKMLDASKISLQAKSGVEVESTEIALAFPLLDQSILSKVMPPKQPVFAFLPLRSYGFRFIIQADFDVPSSREDVDRDSAWNQWIRNEIHKLFLEALEVFKSHKEFTGMKALINFLQFVPVEDEILDFFRPVSTQILKQLRAKPCLPTQPNNKGVVSWKLPTQVVTVKDALIREVVTPEFLQKHFDLFYLHREVTDMLNPTLIQCLGIESLTTNHLIQIGKAITNFGNTEINPNARIFLIAKWLACVYRSLDEFHDNQEIYSELKKMKMVPLASQVYISLEENTVFFPLSLEEIKRSQQHKDPLSYLQEDMNTIHPWFLSAPDNEVNSQVQKMLAKLNVCQLTPHDVINHHILPVLKSDMWKTKSRETLISYLVYIKDQTDKNSSLVNMDELANVAIVMTNQGEKNPQKDNVHFTPVYGNKYNLVQTFPGYDWILLDSVYIQNMANQVEKQKWHKFFSRLGVTDFITVRPVQVELDSESVKESAWSSIEQLYPEDFTQGCVIEDYSCDEIRDLLKSNKCPQKYELQMKSLCEYLDQVWDTQFVRYTKTKLIRKDNKQERDVESSFCIWLKTCDWLPAVAVKAEVTSNDIIKYTEEICQMKPSALYYPFPDIVKLLYYTVTYVDVNFNTDKSTFAKFLGLKFEVSLDDLINSLKTWGQRSDCDTPAKFPTSHQHIISFYNHLSENLTKKQIQDLLDKEPVIFVPVTTNGYDKGDLFKQKFDVDVAGQMLSRQEVWWEDKTGLFQKYQEILTEIHADIGNKKILSSYVKYSVSSGLKEFFKTGRIQMCPDVEEYAELLVHVAGAQNRVEAETLQDVMKILSMIGELMFIDENDPEKETKQLVCDSKKKKILNIFKGQNVIPTKRKTWTSLESKPLMADSKEYETIFENHEKVHFVLVEEYEQRKKYYQTEGGSYKINKDAMMSIIRMCEIDDLSAIVEEQIIFDMYIPCPKLQAYMVQCVPLLQKFLYNNYASVYNYGSIYQNLISAGIVETLAKLRCVETNKLEVKYWFKHDQDIYAIRPENCTLKNEEFIFHKDSVESYGEINKVIARVFSNNDSGCFRELRNFLTDVHSCILGQTRETIDRCLNRYNARCMPDGEVVWSVPPPLLPEPEPQPEPEPEPEPVDEVLTEEGAIKDKEGGEQRVNKRKEQEPNQMRAWPPMSDGKTHPPRPKMNMVNRENKESKVWPPPRAPDYMKSVKDLPSGVRVMEDGPEGDQTSSEFGTQIYRRPGEVQYGESEHQEYEEGQMPVSTHGRSSYLFQDGDQPIPFLEEITPNMDQDGGQTIHPKGDGQHPSTSYQGIVPLGEHAGSHGNMGDNQNKQHQEGAYYSTPRRDGSVLIPEQDGSSLGKRRRAESGGSDSSITQPSAKKPDLRLGMPVWEQELGEYEEEELATSNGLKLPTSLLMPSSEKTSDMPEIGRLGELTVYQYLLNEMDQNPTVTFVNWCNEDEELGQPYDFEVGVVTEDQEFTVYIEVKSTLSSTKEIFEISYPQIKFAQENKDKFHVYRIFNADNPDKVRLVRIQNLAEKINAKQVRLCLLI</sequence>
<comment type="caution">
    <text evidence="4">The sequence shown here is derived from an EMBL/GenBank/DDBJ whole genome shotgun (WGS) entry which is preliminary data.</text>
</comment>
<dbReference type="PANTHER" id="PTHR32387">
    <property type="entry name" value="WU:FJ29H11"/>
    <property type="match status" value="1"/>
</dbReference>
<gene>
    <name evidence="4" type="ORF">MEDL_27926</name>
</gene>
<feature type="compositionally biased region" description="Acidic residues" evidence="1">
    <location>
        <begin position="837"/>
        <end position="846"/>
    </location>
</feature>
<protein>
    <recommendedName>
        <fullName evidence="6">Protein NO VEIN C-terminal domain-containing protein</fullName>
    </recommendedName>
</protein>
<keyword evidence="5" id="KW-1185">Reference proteome</keyword>
<dbReference type="NCBIfam" id="NF047352">
    <property type="entry name" value="P_loop_sacsin"/>
    <property type="match status" value="1"/>
</dbReference>
<proteinExistence type="predicted"/>
<dbReference type="Proteomes" id="UP000683360">
    <property type="component" value="Unassembled WGS sequence"/>
</dbReference>
<feature type="region of interest" description="Disordered" evidence="1">
    <location>
        <begin position="859"/>
        <end position="886"/>
    </location>
</feature>
<reference evidence="4" key="1">
    <citation type="submission" date="2021-03" db="EMBL/GenBank/DDBJ databases">
        <authorList>
            <person name="Bekaert M."/>
        </authorList>
    </citation>
    <scope>NUCLEOTIDE SEQUENCE</scope>
</reference>
<dbReference type="EMBL" id="CAJPWZ010001397">
    <property type="protein sequence ID" value="CAG2213984.1"/>
    <property type="molecule type" value="Genomic_DNA"/>
</dbReference>
<dbReference type="PANTHER" id="PTHR32387:SF0">
    <property type="entry name" value="PROTEIN NO VEIN"/>
    <property type="match status" value="1"/>
</dbReference>
<dbReference type="Pfam" id="PF25794">
    <property type="entry name" value="SACS"/>
    <property type="match status" value="1"/>
</dbReference>
<feature type="region of interest" description="Disordered" evidence="1">
    <location>
        <begin position="2257"/>
        <end position="2325"/>
    </location>
</feature>
<dbReference type="SUPFAM" id="SSF55874">
    <property type="entry name" value="ATPase domain of HSP90 chaperone/DNA topoisomerase II/histidine kinase"/>
    <property type="match status" value="1"/>
</dbReference>
<evidence type="ECO:0000313" key="5">
    <source>
        <dbReference type="Proteomes" id="UP000683360"/>
    </source>
</evidence>
<feature type="domain" description="Sacsin/Nov" evidence="3">
    <location>
        <begin position="952"/>
        <end position="1067"/>
    </location>
</feature>
<feature type="compositionally biased region" description="Polar residues" evidence="1">
    <location>
        <begin position="2509"/>
        <end position="2518"/>
    </location>
</feature>
<name>A0A8S3S424_MYTED</name>
<feature type="compositionally biased region" description="Basic and acidic residues" evidence="1">
    <location>
        <begin position="870"/>
        <end position="882"/>
    </location>
</feature>
<evidence type="ECO:0000259" key="2">
    <source>
        <dbReference type="Pfam" id="PF13020"/>
    </source>
</evidence>
<dbReference type="InterPro" id="IPR036890">
    <property type="entry name" value="HATPase_C_sf"/>
</dbReference>
<feature type="compositionally biased region" description="Acidic residues" evidence="1">
    <location>
        <begin position="2266"/>
        <end position="2282"/>
    </location>
</feature>
<dbReference type="InterPro" id="IPR058210">
    <property type="entry name" value="SACS/Nov_dom"/>
</dbReference>
<feature type="region of interest" description="Disordered" evidence="1">
    <location>
        <begin position="826"/>
        <end position="846"/>
    </location>
</feature>
<dbReference type="OrthoDB" id="1262810at2759"/>
<dbReference type="Gene3D" id="3.30.565.10">
    <property type="entry name" value="Histidine kinase-like ATPase, C-terminal domain"/>
    <property type="match status" value="1"/>
</dbReference>
<evidence type="ECO:0000256" key="1">
    <source>
        <dbReference type="SAM" id="MobiDB-lite"/>
    </source>
</evidence>
<evidence type="ECO:0008006" key="6">
    <source>
        <dbReference type="Google" id="ProtNLM"/>
    </source>
</evidence>
<evidence type="ECO:0000313" key="4">
    <source>
        <dbReference type="EMBL" id="CAG2213984.1"/>
    </source>
</evidence>
<accession>A0A8S3S424</accession>
<dbReference type="Pfam" id="PF13020">
    <property type="entry name" value="NOV_C"/>
    <property type="match status" value="1"/>
</dbReference>
<dbReference type="InterPro" id="IPR024975">
    <property type="entry name" value="NOV_C"/>
</dbReference>